<accession>A0A4U3KUB5</accession>
<dbReference type="EMBL" id="SZQL01000017">
    <property type="protein sequence ID" value="TKK66011.1"/>
    <property type="molecule type" value="Genomic_DNA"/>
</dbReference>
<feature type="transmembrane region" description="Helical" evidence="8">
    <location>
        <begin position="61"/>
        <end position="81"/>
    </location>
</feature>
<evidence type="ECO:0000256" key="2">
    <source>
        <dbReference type="ARBA" id="ARBA00009773"/>
    </source>
</evidence>
<feature type="transmembrane region" description="Helical" evidence="8">
    <location>
        <begin position="150"/>
        <end position="167"/>
    </location>
</feature>
<keyword evidence="5 8" id="KW-0812">Transmembrane</keyword>
<evidence type="ECO:0000256" key="7">
    <source>
        <dbReference type="ARBA" id="ARBA00023136"/>
    </source>
</evidence>
<evidence type="ECO:0000256" key="1">
    <source>
        <dbReference type="ARBA" id="ARBA00004651"/>
    </source>
</evidence>
<feature type="transmembrane region" description="Helical" evidence="8">
    <location>
        <begin position="262"/>
        <end position="279"/>
    </location>
</feature>
<evidence type="ECO:0000313" key="9">
    <source>
        <dbReference type="EMBL" id="TKK66011.1"/>
    </source>
</evidence>
<evidence type="ECO:0000313" key="10">
    <source>
        <dbReference type="Proteomes" id="UP000305848"/>
    </source>
</evidence>
<evidence type="ECO:0000256" key="5">
    <source>
        <dbReference type="ARBA" id="ARBA00022692"/>
    </source>
</evidence>
<organism evidence="9 10">
    <name type="scientific">Ilyomonas limi</name>
    <dbReference type="NCBI Taxonomy" id="2575867"/>
    <lineage>
        <taxon>Bacteria</taxon>
        <taxon>Pseudomonadati</taxon>
        <taxon>Bacteroidota</taxon>
        <taxon>Chitinophagia</taxon>
        <taxon>Chitinophagales</taxon>
        <taxon>Chitinophagaceae</taxon>
        <taxon>Ilyomonas</taxon>
    </lineage>
</organism>
<protein>
    <submittedName>
        <fullName evidence="9">AI-2E family transporter</fullName>
    </submittedName>
</protein>
<evidence type="ECO:0000256" key="3">
    <source>
        <dbReference type="ARBA" id="ARBA00022448"/>
    </source>
</evidence>
<keyword evidence="10" id="KW-1185">Reference proteome</keyword>
<feature type="transmembrane region" description="Helical" evidence="8">
    <location>
        <begin position="299"/>
        <end position="326"/>
    </location>
</feature>
<proteinExistence type="inferred from homology"/>
<name>A0A4U3KUB5_9BACT</name>
<evidence type="ECO:0000256" key="8">
    <source>
        <dbReference type="SAM" id="Phobius"/>
    </source>
</evidence>
<dbReference type="GO" id="GO:0005886">
    <property type="term" value="C:plasma membrane"/>
    <property type="evidence" value="ECO:0007669"/>
    <property type="project" value="UniProtKB-SubCell"/>
</dbReference>
<gene>
    <name evidence="9" type="ORF">FC093_18590</name>
</gene>
<keyword evidence="3" id="KW-0813">Transport</keyword>
<dbReference type="OrthoDB" id="9793390at2"/>
<evidence type="ECO:0000256" key="6">
    <source>
        <dbReference type="ARBA" id="ARBA00022989"/>
    </source>
</evidence>
<feature type="transmembrane region" description="Helical" evidence="8">
    <location>
        <begin position="32"/>
        <end position="49"/>
    </location>
</feature>
<keyword evidence="4" id="KW-1003">Cell membrane</keyword>
<keyword evidence="7 8" id="KW-0472">Membrane</keyword>
<feature type="transmembrane region" description="Helical" evidence="8">
    <location>
        <begin position="229"/>
        <end position="255"/>
    </location>
</feature>
<feature type="transmembrane region" description="Helical" evidence="8">
    <location>
        <begin position="201"/>
        <end position="223"/>
    </location>
</feature>
<comment type="subcellular location">
    <subcellularLocation>
        <location evidence="1">Cell membrane</location>
        <topology evidence="1">Multi-pass membrane protein</topology>
    </subcellularLocation>
</comment>
<comment type="similarity">
    <text evidence="2">Belongs to the autoinducer-2 exporter (AI-2E) (TC 2.A.86) family.</text>
</comment>
<dbReference type="PANTHER" id="PTHR21716:SF53">
    <property type="entry name" value="PERMEASE PERM-RELATED"/>
    <property type="match status" value="1"/>
</dbReference>
<dbReference type="InterPro" id="IPR002549">
    <property type="entry name" value="AI-2E-like"/>
</dbReference>
<dbReference type="Proteomes" id="UP000305848">
    <property type="component" value="Unassembled WGS sequence"/>
</dbReference>
<dbReference type="Pfam" id="PF01594">
    <property type="entry name" value="AI-2E_transport"/>
    <property type="match status" value="1"/>
</dbReference>
<evidence type="ECO:0000256" key="4">
    <source>
        <dbReference type="ARBA" id="ARBA00022475"/>
    </source>
</evidence>
<dbReference type="AlphaFoldDB" id="A0A4U3KUB5"/>
<dbReference type="RefSeq" id="WP_137263318.1">
    <property type="nucleotide sequence ID" value="NZ_SZQL01000017.1"/>
</dbReference>
<dbReference type="PANTHER" id="PTHR21716">
    <property type="entry name" value="TRANSMEMBRANE PROTEIN"/>
    <property type="match status" value="1"/>
</dbReference>
<sequence>MMQTTPFIVRLSHTLLSIGLIILFMYIAKSVLVPLIFASLLCIVLMVPCDYMERHRMPRSIAAIICLVLAITVVFTIFYFISSQIINFRDDLPKLGQQLFDGIHKLQLWIQQQFHLRASVVKNYLNSATSNTLAHTSALLGTTFSTVGSTLIYLVLIPIYTFLLLLYRNMIVSFLLKSFSEQHSPVVHTILNKTKAVIKGYIVGLGIEMLIVATMIFVGFTVLGVKYALLLAMIVAVLNLIPYLGIFTALLLSVLITFTTNAAGTVLGVAIVVVCTHLIDSNFLLPKVVGSKVKINALVTILGVILGEHLWGISGMFLAIPVIALLKVVFDSVDTLNAWGFILGDEVVISTPGKKIFSVKKKVIKPADTSTVEQLEE</sequence>
<feature type="transmembrane region" description="Helical" evidence="8">
    <location>
        <begin position="7"/>
        <end position="26"/>
    </location>
</feature>
<reference evidence="9 10" key="1">
    <citation type="submission" date="2019-05" db="EMBL/GenBank/DDBJ databases">
        <title>Panacibacter sp. strain 17mud1-8 Genome sequencing and assembly.</title>
        <authorList>
            <person name="Chhetri G."/>
        </authorList>
    </citation>
    <scope>NUCLEOTIDE SEQUENCE [LARGE SCALE GENOMIC DNA]</scope>
    <source>
        <strain evidence="9 10">17mud1-8</strain>
    </source>
</reference>
<dbReference type="GO" id="GO:0055085">
    <property type="term" value="P:transmembrane transport"/>
    <property type="evidence" value="ECO:0007669"/>
    <property type="project" value="TreeGrafter"/>
</dbReference>
<keyword evidence="6 8" id="KW-1133">Transmembrane helix</keyword>
<comment type="caution">
    <text evidence="9">The sequence shown here is derived from an EMBL/GenBank/DDBJ whole genome shotgun (WGS) entry which is preliminary data.</text>
</comment>